<dbReference type="PANTHER" id="PTHR11113:SF14">
    <property type="entry name" value="N-ACETYLGLUCOSAMINE-6-PHOSPHATE DEACETYLASE"/>
    <property type="match status" value="1"/>
</dbReference>
<feature type="binding site" evidence="11">
    <location>
        <begin position="320"/>
        <end position="322"/>
    </location>
    <ligand>
        <name>substrate</name>
    </ligand>
</feature>
<dbReference type="InterPro" id="IPR032466">
    <property type="entry name" value="Metal_Hydrolase"/>
</dbReference>
<dbReference type="Pfam" id="PF01979">
    <property type="entry name" value="Amidohydro_1"/>
    <property type="match status" value="1"/>
</dbReference>
<dbReference type="FunFam" id="3.20.20.140:FF:000004">
    <property type="entry name" value="N-acetylglucosamine-6-phosphate deacetylase"/>
    <property type="match status" value="1"/>
</dbReference>
<keyword evidence="5 9" id="KW-0378">Hydrolase</keyword>
<comment type="catalytic activity">
    <reaction evidence="7">
        <text>N-acetyl-D-glucosamine 6-phosphate + H2O = D-glucosamine 6-phosphate + acetate</text>
        <dbReference type="Rhea" id="RHEA:22936"/>
        <dbReference type="ChEBI" id="CHEBI:15377"/>
        <dbReference type="ChEBI" id="CHEBI:30089"/>
        <dbReference type="ChEBI" id="CHEBI:57513"/>
        <dbReference type="ChEBI" id="CHEBI:58725"/>
        <dbReference type="EC" id="3.5.1.25"/>
    </reaction>
</comment>
<dbReference type="PANTHER" id="PTHR11113">
    <property type="entry name" value="N-ACETYLGLUCOSAMINE-6-PHOSPHATE DEACETYLASE"/>
    <property type="match status" value="1"/>
</dbReference>
<organism evidence="14 15">
    <name type="scientific">Neobacillus piezotolerans</name>
    <dbReference type="NCBI Taxonomy" id="2259171"/>
    <lineage>
        <taxon>Bacteria</taxon>
        <taxon>Bacillati</taxon>
        <taxon>Bacillota</taxon>
        <taxon>Bacilli</taxon>
        <taxon>Bacillales</taxon>
        <taxon>Bacillaceae</taxon>
        <taxon>Neobacillus</taxon>
    </lineage>
</organism>
<dbReference type="GO" id="GO:0008448">
    <property type="term" value="F:N-acetylglucosamine-6-phosphate deacetylase activity"/>
    <property type="evidence" value="ECO:0007669"/>
    <property type="project" value="UniProtKB-EC"/>
</dbReference>
<evidence type="ECO:0000256" key="7">
    <source>
        <dbReference type="ARBA" id="ARBA00047647"/>
    </source>
</evidence>
<dbReference type="InterPro" id="IPR011059">
    <property type="entry name" value="Metal-dep_hydrolase_composite"/>
</dbReference>
<dbReference type="GO" id="GO:0006046">
    <property type="term" value="P:N-acetylglucosamine catabolic process"/>
    <property type="evidence" value="ECO:0007669"/>
    <property type="project" value="TreeGrafter"/>
</dbReference>
<feature type="binding site" evidence="12">
    <location>
        <position position="229"/>
    </location>
    <ligand>
        <name>Zn(2+)</name>
        <dbReference type="ChEBI" id="CHEBI:29105"/>
    </ligand>
</feature>
<dbReference type="InterPro" id="IPR006680">
    <property type="entry name" value="Amidohydro-rel"/>
</dbReference>
<reference evidence="14 15" key="1">
    <citation type="submission" date="2018-07" db="EMBL/GenBank/DDBJ databases">
        <title>Bacillus sp. YLB-04 draft genome sequence.</title>
        <authorList>
            <person name="Yu L."/>
            <person name="Tang X."/>
        </authorList>
    </citation>
    <scope>NUCLEOTIDE SEQUENCE [LARGE SCALE GENOMIC DNA]</scope>
    <source>
        <strain evidence="14 15">YLB-04</strain>
    </source>
</reference>
<evidence type="ECO:0000259" key="13">
    <source>
        <dbReference type="Pfam" id="PF01979"/>
    </source>
</evidence>
<keyword evidence="15" id="KW-1185">Reference proteome</keyword>
<dbReference type="Gene3D" id="2.30.40.10">
    <property type="entry name" value="Urease, subunit C, domain 1"/>
    <property type="match status" value="1"/>
</dbReference>
<gene>
    <name evidence="14" type="primary">nagA</name>
    <name evidence="14" type="ORF">DRW41_07480</name>
</gene>
<protein>
    <recommendedName>
        <fullName evidence="3">N-acetylglucosamine-6-phosphate deacetylase</fullName>
        <ecNumber evidence="2">3.5.1.25</ecNumber>
    </recommendedName>
</protein>
<feature type="binding site" evidence="11">
    <location>
        <position position="153"/>
    </location>
    <ligand>
        <name>substrate</name>
    </ligand>
</feature>
<dbReference type="GO" id="GO:0046872">
    <property type="term" value="F:metal ion binding"/>
    <property type="evidence" value="ECO:0007669"/>
    <property type="project" value="UniProtKB-KW"/>
</dbReference>
<dbReference type="EC" id="3.5.1.25" evidence="2"/>
<feature type="binding site" evidence="11">
    <location>
        <position position="264"/>
    </location>
    <ligand>
        <name>substrate</name>
    </ligand>
</feature>
<evidence type="ECO:0000256" key="5">
    <source>
        <dbReference type="ARBA" id="ARBA00022801"/>
    </source>
</evidence>
<feature type="binding site" evidence="12">
    <location>
        <position position="208"/>
    </location>
    <ligand>
        <name>Zn(2+)</name>
        <dbReference type="ChEBI" id="CHEBI:29105"/>
    </ligand>
</feature>
<evidence type="ECO:0000256" key="3">
    <source>
        <dbReference type="ARBA" id="ARBA00018029"/>
    </source>
</evidence>
<dbReference type="EMBL" id="QNQT01000002">
    <property type="protein sequence ID" value="RDU37675.1"/>
    <property type="molecule type" value="Genomic_DNA"/>
</dbReference>
<evidence type="ECO:0000256" key="4">
    <source>
        <dbReference type="ARBA" id="ARBA00022723"/>
    </source>
</evidence>
<feature type="binding site" evidence="11">
    <location>
        <begin position="232"/>
        <end position="233"/>
    </location>
    <ligand>
        <name>substrate</name>
    </ligand>
</feature>
<evidence type="ECO:0000313" key="14">
    <source>
        <dbReference type="EMBL" id="RDU37675.1"/>
    </source>
</evidence>
<evidence type="ECO:0000256" key="2">
    <source>
        <dbReference type="ARBA" id="ARBA00011899"/>
    </source>
</evidence>
<sequence>MELVIVATLLKIKGRIVFENEVKTNHFVYIEDGKIAAVGPLAEAEGKYRDADVFEIQESETVVPGFIDLHIHGAAGADTMDGTHEALGTIAGALPAEGTTAFLATTITQEHGNIEQALKNAASYCEADNGPGKAEVVGIHLEGPFINAKRAGAQPREYIIDPDIDLFKHWQSSAAGLIKLVTTAPELENGTKFIEYLAGTGVVASIGHTDAVYEEVEKAVKAGAKHVTHLYNGMRGMHHREPGTAGAALLFKELLVEMIVDGIHIAPEMVKLSVSAKGPEGMVLVTDSMRAKCLNAGVYDLGGQDVTVGDGRAVLADGTLAGSILKMNEAVRNAADFSGISLLDAVRMASVNPARQIGIFDTKGSIAPGKDADLVVLDAGMNVKATWCRGVLTHQKGN</sequence>
<dbReference type="SUPFAM" id="SSF51338">
    <property type="entry name" value="Composite domain of metallo-dependent hydrolases"/>
    <property type="match status" value="1"/>
</dbReference>
<dbReference type="OrthoDB" id="9776488at2"/>
<comment type="similarity">
    <text evidence="1 9">Belongs to the metallo-dependent hydrolases superfamily. NagA family.</text>
</comment>
<keyword evidence="6 9" id="KW-0119">Carbohydrate metabolism</keyword>
<comment type="caution">
    <text evidence="14">The sequence shown here is derived from an EMBL/GenBank/DDBJ whole genome shotgun (WGS) entry which is preliminary data.</text>
</comment>
<dbReference type="NCBIfam" id="TIGR00221">
    <property type="entry name" value="nagA"/>
    <property type="match status" value="1"/>
</dbReference>
<dbReference type="CDD" id="cd00854">
    <property type="entry name" value="NagA"/>
    <property type="match status" value="1"/>
</dbReference>
<dbReference type="AlphaFoldDB" id="A0A3D8GT98"/>
<dbReference type="RefSeq" id="WP_115451346.1">
    <property type="nucleotide sequence ID" value="NZ_QNQT01000002.1"/>
</dbReference>
<evidence type="ECO:0000256" key="8">
    <source>
        <dbReference type="ARBA" id="ARBA00060590"/>
    </source>
</evidence>
<feature type="domain" description="Amidohydrolase-related" evidence="13">
    <location>
        <begin position="61"/>
        <end position="391"/>
    </location>
</feature>
<comment type="pathway">
    <text evidence="8">Amino-sugar metabolism; N-acetylneuraminate degradation; D-fructose 6-phosphate from N-acetylneuraminate: step 4/5.</text>
</comment>
<evidence type="ECO:0000256" key="1">
    <source>
        <dbReference type="ARBA" id="ARBA00010716"/>
    </source>
</evidence>
<name>A0A3D8GT98_9BACI</name>
<dbReference type="Gene3D" id="3.20.20.140">
    <property type="entry name" value="Metal-dependent hydrolases"/>
    <property type="match status" value="1"/>
</dbReference>
<evidence type="ECO:0000256" key="6">
    <source>
        <dbReference type="ARBA" id="ARBA00023277"/>
    </source>
</evidence>
<accession>A0A3D8GT98</accession>
<evidence type="ECO:0000313" key="15">
    <source>
        <dbReference type="Proteomes" id="UP000257144"/>
    </source>
</evidence>
<evidence type="ECO:0000256" key="12">
    <source>
        <dbReference type="PIRSR" id="PIRSR038994-3"/>
    </source>
</evidence>
<feature type="active site" description="Proton donor/acceptor" evidence="10">
    <location>
        <position position="287"/>
    </location>
</feature>
<keyword evidence="4 12" id="KW-0479">Metal-binding</keyword>
<dbReference type="InterPro" id="IPR003764">
    <property type="entry name" value="GlcNAc_6-P_deAcase"/>
</dbReference>
<comment type="cofactor">
    <cofactor evidence="12">
        <name>a divalent metal cation</name>
        <dbReference type="ChEBI" id="CHEBI:60240"/>
    </cofactor>
    <text evidence="12">Binds 1 divalent metal cation per subunit.</text>
</comment>
<dbReference type="Proteomes" id="UP000257144">
    <property type="component" value="Unassembled WGS sequence"/>
</dbReference>
<evidence type="ECO:0000256" key="11">
    <source>
        <dbReference type="PIRSR" id="PIRSR038994-2"/>
    </source>
</evidence>
<evidence type="ECO:0000256" key="9">
    <source>
        <dbReference type="PIRNR" id="PIRNR038994"/>
    </source>
</evidence>
<dbReference type="SUPFAM" id="SSF51556">
    <property type="entry name" value="Metallo-dependent hydrolases"/>
    <property type="match status" value="1"/>
</dbReference>
<feature type="binding site" evidence="11">
    <location>
        <position position="240"/>
    </location>
    <ligand>
        <name>substrate</name>
    </ligand>
</feature>
<dbReference type="PIRSF" id="PIRSF038994">
    <property type="entry name" value="NagA"/>
    <property type="match status" value="1"/>
</dbReference>
<evidence type="ECO:0000256" key="10">
    <source>
        <dbReference type="PIRSR" id="PIRSR038994-1"/>
    </source>
</evidence>
<proteinExistence type="inferred from homology"/>
<feature type="binding site" evidence="12">
    <location>
        <position position="142"/>
    </location>
    <ligand>
        <name>Zn(2+)</name>
        <dbReference type="ChEBI" id="CHEBI:29105"/>
    </ligand>
</feature>